<evidence type="ECO:0000256" key="2">
    <source>
        <dbReference type="ARBA" id="ARBA00007783"/>
    </source>
</evidence>
<evidence type="ECO:0000313" key="13">
    <source>
        <dbReference type="EMBL" id="TFH78536.1"/>
    </source>
</evidence>
<reference evidence="13 14" key="1">
    <citation type="submission" date="2019-03" db="EMBL/GenBank/DDBJ databases">
        <title>Draft genome sequence of humic substances-degrading Pseudomonas kribbensis CHA-19 from forest soil.</title>
        <authorList>
            <person name="Kim D."/>
        </authorList>
    </citation>
    <scope>NUCLEOTIDE SEQUENCE [LARGE SCALE GENOMIC DNA]</scope>
    <source>
        <strain evidence="13 14">CHA-19</strain>
    </source>
</reference>
<comment type="similarity">
    <text evidence="2 11">Belongs to the ABC-2 integral membrane protein family.</text>
</comment>
<keyword evidence="3 11" id="KW-0813">Transport</keyword>
<feature type="domain" description="ABC transmembrane type-2" evidence="12">
    <location>
        <begin position="39"/>
        <end position="264"/>
    </location>
</feature>
<dbReference type="PANTHER" id="PTHR30413">
    <property type="entry name" value="INNER MEMBRANE TRANSPORT PERMEASE"/>
    <property type="match status" value="1"/>
</dbReference>
<dbReference type="AlphaFoldDB" id="A0A4Y8VBM3"/>
<dbReference type="InterPro" id="IPR047817">
    <property type="entry name" value="ABC2_TM_bact-type"/>
</dbReference>
<feature type="transmembrane region" description="Helical" evidence="11">
    <location>
        <begin position="187"/>
        <end position="205"/>
    </location>
</feature>
<evidence type="ECO:0000313" key="14">
    <source>
        <dbReference type="Proteomes" id="UP000297555"/>
    </source>
</evidence>
<evidence type="ECO:0000259" key="12">
    <source>
        <dbReference type="PROSITE" id="PS51012"/>
    </source>
</evidence>
<evidence type="ECO:0000256" key="9">
    <source>
        <dbReference type="ARBA" id="ARBA00023047"/>
    </source>
</evidence>
<keyword evidence="4 11" id="KW-1003">Cell membrane</keyword>
<dbReference type="EMBL" id="SPDQ01000021">
    <property type="protein sequence ID" value="TFH78536.1"/>
    <property type="molecule type" value="Genomic_DNA"/>
</dbReference>
<dbReference type="PANTHER" id="PTHR30413:SF10">
    <property type="entry name" value="CAPSULE POLYSACCHARIDE EXPORT INNER-MEMBRANE PROTEIN CTRC"/>
    <property type="match status" value="1"/>
</dbReference>
<evidence type="ECO:0000256" key="1">
    <source>
        <dbReference type="ARBA" id="ARBA00004651"/>
    </source>
</evidence>
<dbReference type="InterPro" id="IPR000412">
    <property type="entry name" value="ABC_2_transport"/>
</dbReference>
<name>A0A4Y8VBM3_9PSED</name>
<keyword evidence="6 11" id="KW-0812">Transmembrane</keyword>
<organism evidence="13 14">
    <name type="scientific">Pseudomonas kribbensis</name>
    <dbReference type="NCBI Taxonomy" id="1628086"/>
    <lineage>
        <taxon>Bacteria</taxon>
        <taxon>Pseudomonadati</taxon>
        <taxon>Pseudomonadota</taxon>
        <taxon>Gammaproteobacteria</taxon>
        <taxon>Pseudomonadales</taxon>
        <taxon>Pseudomonadaceae</taxon>
        <taxon>Pseudomonas</taxon>
    </lineage>
</organism>
<protein>
    <recommendedName>
        <fullName evidence="11">Transport permease protein</fullName>
    </recommendedName>
</protein>
<dbReference type="PROSITE" id="PS51012">
    <property type="entry name" value="ABC_TM2"/>
    <property type="match status" value="1"/>
</dbReference>
<evidence type="ECO:0000256" key="11">
    <source>
        <dbReference type="RuleBase" id="RU361157"/>
    </source>
</evidence>
<comment type="subcellular location">
    <subcellularLocation>
        <location evidence="11">Cell inner membrane</location>
        <topology evidence="11">Multi-pass membrane protein</topology>
    </subcellularLocation>
    <subcellularLocation>
        <location evidence="1">Cell membrane</location>
        <topology evidence="1">Multi-pass membrane protein</topology>
    </subcellularLocation>
</comment>
<dbReference type="Pfam" id="PF01061">
    <property type="entry name" value="ABC2_membrane"/>
    <property type="match status" value="1"/>
</dbReference>
<dbReference type="PRINTS" id="PR00164">
    <property type="entry name" value="ABC2TRNSPORT"/>
</dbReference>
<comment type="caution">
    <text evidence="13">The sequence shown here is derived from an EMBL/GenBank/DDBJ whole genome shotgun (WGS) entry which is preliminary data.</text>
</comment>
<feature type="transmembrane region" description="Helical" evidence="11">
    <location>
        <begin position="154"/>
        <end position="175"/>
    </location>
</feature>
<dbReference type="OrthoDB" id="9786910at2"/>
<sequence length="272" mass="30796">MQNFSASPREMIASLWRHRNLIKSFVQRDVLGRYRGSFMGILWSFLNPLFMLVVYTFVFSVIFKARWGTGSDSKTEFALILFAGLMVFSLFAECVNRAPGLILGNPNYVKKVVFPLEILPWVNLGSALFHGAISLAVWMLAYVIFFGIPHATALFLPLILLPLIFFIMGLSWALASLGVYLRDAAQFVGIVTSTLMFLSPIFYPVTALPERYRGLLYLNPMTPVIEQTRDALYWGKAPDFAMLGLYLIVTVFVAWLGFAWFQKTRKGFADVL</sequence>
<evidence type="ECO:0000256" key="6">
    <source>
        <dbReference type="ARBA" id="ARBA00022692"/>
    </source>
</evidence>
<dbReference type="GO" id="GO:0015774">
    <property type="term" value="P:polysaccharide transport"/>
    <property type="evidence" value="ECO:0007669"/>
    <property type="project" value="UniProtKB-KW"/>
</dbReference>
<evidence type="ECO:0000256" key="8">
    <source>
        <dbReference type="ARBA" id="ARBA00022989"/>
    </source>
</evidence>
<evidence type="ECO:0000256" key="3">
    <source>
        <dbReference type="ARBA" id="ARBA00022448"/>
    </source>
</evidence>
<keyword evidence="8 11" id="KW-1133">Transmembrane helix</keyword>
<dbReference type="GO" id="GO:0015920">
    <property type="term" value="P:lipopolysaccharide transport"/>
    <property type="evidence" value="ECO:0007669"/>
    <property type="project" value="TreeGrafter"/>
</dbReference>
<evidence type="ECO:0000256" key="4">
    <source>
        <dbReference type="ARBA" id="ARBA00022475"/>
    </source>
</evidence>
<feature type="transmembrane region" description="Helical" evidence="11">
    <location>
        <begin position="41"/>
        <end position="65"/>
    </location>
</feature>
<gene>
    <name evidence="13" type="ORF">E4J90_20040</name>
</gene>
<feature type="transmembrane region" description="Helical" evidence="11">
    <location>
        <begin position="77"/>
        <end position="95"/>
    </location>
</feature>
<keyword evidence="10 11" id="KW-0472">Membrane</keyword>
<dbReference type="Proteomes" id="UP000297555">
    <property type="component" value="Unassembled WGS sequence"/>
</dbReference>
<dbReference type="GO" id="GO:0043190">
    <property type="term" value="C:ATP-binding cassette (ABC) transporter complex"/>
    <property type="evidence" value="ECO:0007669"/>
    <property type="project" value="InterPro"/>
</dbReference>
<feature type="transmembrane region" description="Helical" evidence="11">
    <location>
        <begin position="240"/>
        <end position="261"/>
    </location>
</feature>
<dbReference type="GO" id="GO:0140359">
    <property type="term" value="F:ABC-type transporter activity"/>
    <property type="evidence" value="ECO:0007669"/>
    <property type="project" value="InterPro"/>
</dbReference>
<dbReference type="RefSeq" id="WP_134827696.1">
    <property type="nucleotide sequence ID" value="NZ_CP116235.1"/>
</dbReference>
<dbReference type="InterPro" id="IPR013525">
    <property type="entry name" value="ABC2_TM"/>
</dbReference>
<feature type="transmembrane region" description="Helical" evidence="11">
    <location>
        <begin position="127"/>
        <end position="148"/>
    </location>
</feature>
<evidence type="ECO:0000256" key="7">
    <source>
        <dbReference type="ARBA" id="ARBA00022903"/>
    </source>
</evidence>
<evidence type="ECO:0000256" key="10">
    <source>
        <dbReference type="ARBA" id="ARBA00023136"/>
    </source>
</evidence>
<keyword evidence="5" id="KW-0762">Sugar transport</keyword>
<proteinExistence type="inferred from homology"/>
<evidence type="ECO:0000256" key="5">
    <source>
        <dbReference type="ARBA" id="ARBA00022597"/>
    </source>
</evidence>
<keyword evidence="7" id="KW-0972">Capsule biogenesis/degradation</keyword>
<accession>A0A4Y8VBM3</accession>
<keyword evidence="9" id="KW-0625">Polysaccharide transport</keyword>